<proteinExistence type="predicted"/>
<name>A0A4S8KJW8_DENBC</name>
<organism evidence="2 3">
    <name type="scientific">Dendrothele bispora (strain CBS 962.96)</name>
    <dbReference type="NCBI Taxonomy" id="1314807"/>
    <lineage>
        <taxon>Eukaryota</taxon>
        <taxon>Fungi</taxon>
        <taxon>Dikarya</taxon>
        <taxon>Basidiomycota</taxon>
        <taxon>Agaricomycotina</taxon>
        <taxon>Agaricomycetes</taxon>
        <taxon>Agaricomycetidae</taxon>
        <taxon>Agaricales</taxon>
        <taxon>Agaricales incertae sedis</taxon>
        <taxon>Dendrothele</taxon>
    </lineage>
</organism>
<reference evidence="2 3" key="1">
    <citation type="journal article" date="2019" name="Nat. Ecol. Evol.">
        <title>Megaphylogeny resolves global patterns of mushroom evolution.</title>
        <authorList>
            <person name="Varga T."/>
            <person name="Krizsan K."/>
            <person name="Foldi C."/>
            <person name="Dima B."/>
            <person name="Sanchez-Garcia M."/>
            <person name="Sanchez-Ramirez S."/>
            <person name="Szollosi G.J."/>
            <person name="Szarkandi J.G."/>
            <person name="Papp V."/>
            <person name="Albert L."/>
            <person name="Andreopoulos W."/>
            <person name="Angelini C."/>
            <person name="Antonin V."/>
            <person name="Barry K.W."/>
            <person name="Bougher N.L."/>
            <person name="Buchanan P."/>
            <person name="Buyck B."/>
            <person name="Bense V."/>
            <person name="Catcheside P."/>
            <person name="Chovatia M."/>
            <person name="Cooper J."/>
            <person name="Damon W."/>
            <person name="Desjardin D."/>
            <person name="Finy P."/>
            <person name="Geml J."/>
            <person name="Haridas S."/>
            <person name="Hughes K."/>
            <person name="Justo A."/>
            <person name="Karasinski D."/>
            <person name="Kautmanova I."/>
            <person name="Kiss B."/>
            <person name="Kocsube S."/>
            <person name="Kotiranta H."/>
            <person name="LaButti K.M."/>
            <person name="Lechner B.E."/>
            <person name="Liimatainen K."/>
            <person name="Lipzen A."/>
            <person name="Lukacs Z."/>
            <person name="Mihaltcheva S."/>
            <person name="Morgado L.N."/>
            <person name="Niskanen T."/>
            <person name="Noordeloos M.E."/>
            <person name="Ohm R.A."/>
            <person name="Ortiz-Santana B."/>
            <person name="Ovrebo C."/>
            <person name="Racz N."/>
            <person name="Riley R."/>
            <person name="Savchenko A."/>
            <person name="Shiryaev A."/>
            <person name="Soop K."/>
            <person name="Spirin V."/>
            <person name="Szebenyi C."/>
            <person name="Tomsovsky M."/>
            <person name="Tulloss R.E."/>
            <person name="Uehling J."/>
            <person name="Grigoriev I.V."/>
            <person name="Vagvolgyi C."/>
            <person name="Papp T."/>
            <person name="Martin F.M."/>
            <person name="Miettinen O."/>
            <person name="Hibbett D.S."/>
            <person name="Nagy L.G."/>
        </authorList>
    </citation>
    <scope>NUCLEOTIDE SEQUENCE [LARGE SCALE GENOMIC DNA]</scope>
    <source>
        <strain evidence="2 3">CBS 962.96</strain>
    </source>
</reference>
<feature type="non-terminal residue" evidence="2">
    <location>
        <position position="372"/>
    </location>
</feature>
<dbReference type="Proteomes" id="UP000297245">
    <property type="component" value="Unassembled WGS sequence"/>
</dbReference>
<evidence type="ECO:0000313" key="3">
    <source>
        <dbReference type="Proteomes" id="UP000297245"/>
    </source>
</evidence>
<feature type="compositionally biased region" description="Basic and acidic residues" evidence="1">
    <location>
        <begin position="60"/>
        <end position="75"/>
    </location>
</feature>
<dbReference type="EMBL" id="ML181584">
    <property type="protein sequence ID" value="THU75749.1"/>
    <property type="molecule type" value="Genomic_DNA"/>
</dbReference>
<accession>A0A4S8KJW8</accession>
<dbReference type="OrthoDB" id="3033067at2759"/>
<protein>
    <submittedName>
        <fullName evidence="2">Uncharacterized protein</fullName>
    </submittedName>
</protein>
<keyword evidence="3" id="KW-1185">Reference proteome</keyword>
<evidence type="ECO:0000256" key="1">
    <source>
        <dbReference type="SAM" id="MobiDB-lite"/>
    </source>
</evidence>
<sequence>MPNRGSFQGKRKEFLTGKLDEYGQAVQDGEVADKKAQIIRSFLLQFPLDKDENWEPTDEELAKFDEDTPAKEPDRDLHAMTAEERQQYQEAERIRARGDEKKGEQIARWLRYHHNKRNPSTKSMDNKNDPLTILLRKLAGITDSEKPCRKTAATVWAHENADVIEPLYEAKLGRVKEREKETGVKEKSSRLTLHQRIVREEFAKLTSDEKEKWTSESKEQHENAIEEWEQKQALDFSSDPAARQSCIANLPSFVQPILDGICEATGWTATLIVGGPEPADQGCLNVVSIHSGKTRGRAPQTFGTAMRREYKAQILPVFGEYLKRCYTIADCRARALGANDEMASLADAHTEAINADRFDLDAGDAGFNEQLG</sequence>
<gene>
    <name evidence="2" type="ORF">K435DRAFT_880234</name>
</gene>
<evidence type="ECO:0000313" key="2">
    <source>
        <dbReference type="EMBL" id="THU75749.1"/>
    </source>
</evidence>
<dbReference type="AlphaFoldDB" id="A0A4S8KJW8"/>
<feature type="region of interest" description="Disordered" evidence="1">
    <location>
        <begin position="54"/>
        <end position="75"/>
    </location>
</feature>